<keyword evidence="3 9" id="KW-0812">Transmembrane</keyword>
<keyword evidence="10" id="KW-0175">Coiled coil</keyword>
<reference evidence="12" key="2">
    <citation type="submission" date="2021-08" db="EMBL/GenBank/DDBJ databases">
        <authorList>
            <person name="Eriksson T."/>
        </authorList>
    </citation>
    <scope>NUCLEOTIDE SEQUENCE</scope>
    <source>
        <strain evidence="12">Stoneville</strain>
        <tissue evidence="12">Whole head</tissue>
    </source>
</reference>
<evidence type="ECO:0000256" key="8">
    <source>
        <dbReference type="ARBA" id="ARBA00023136"/>
    </source>
</evidence>
<dbReference type="PANTHER" id="PTHR15415:SF7">
    <property type="entry name" value="MICOS COMPLEX SUBUNIT MIC60"/>
    <property type="match status" value="1"/>
</dbReference>
<dbReference type="Pfam" id="PF09731">
    <property type="entry name" value="Mitofilin"/>
    <property type="match status" value="2"/>
</dbReference>
<comment type="subcellular location">
    <subcellularLocation>
        <location evidence="9">Mitochondrion inner membrane</location>
        <topology evidence="9">Single-pass membrane protein</topology>
    </subcellularLocation>
</comment>
<dbReference type="GO" id="GO:0042407">
    <property type="term" value="P:cristae formation"/>
    <property type="evidence" value="ECO:0007669"/>
    <property type="project" value="TreeGrafter"/>
</dbReference>
<dbReference type="GO" id="GO:0046872">
    <property type="term" value="F:metal ion binding"/>
    <property type="evidence" value="ECO:0007669"/>
    <property type="project" value="UniProtKB-KW"/>
</dbReference>
<feature type="domain" description="Fumarylacetoacetase-like C-terminal" evidence="11">
    <location>
        <begin position="118"/>
        <end position="321"/>
    </location>
</feature>
<accession>A0A8J6HN59</accession>
<keyword evidence="4" id="KW-0479">Metal-binding</keyword>
<evidence type="ECO:0000256" key="9">
    <source>
        <dbReference type="RuleBase" id="RU363000"/>
    </source>
</evidence>
<dbReference type="InterPro" id="IPR011234">
    <property type="entry name" value="Fumarylacetoacetase-like_C"/>
</dbReference>
<comment type="similarity">
    <text evidence="1">Belongs to the FAH family.</text>
</comment>
<dbReference type="SUPFAM" id="SSF56529">
    <property type="entry name" value="FAH"/>
    <property type="match status" value="1"/>
</dbReference>
<dbReference type="GO" id="GO:0050163">
    <property type="term" value="F:oxaloacetate tautomerase activity"/>
    <property type="evidence" value="ECO:0007669"/>
    <property type="project" value="UniProtKB-ARBA"/>
</dbReference>
<comment type="subunit">
    <text evidence="9">Component of the mitochondrial contact site and cristae organizing system (MICOS) complex.</text>
</comment>
<feature type="coiled-coil region" evidence="10">
    <location>
        <begin position="743"/>
        <end position="770"/>
    </location>
</feature>
<proteinExistence type="inferred from homology"/>
<comment type="similarity">
    <text evidence="2 9">Belongs to the MICOS complex subunit Mic60 family.</text>
</comment>
<evidence type="ECO:0000256" key="1">
    <source>
        <dbReference type="ARBA" id="ARBA00010211"/>
    </source>
</evidence>
<keyword evidence="8" id="KW-0472">Membrane</keyword>
<keyword evidence="5 9" id="KW-0999">Mitochondrion inner membrane</keyword>
<evidence type="ECO:0000256" key="4">
    <source>
        <dbReference type="ARBA" id="ARBA00022723"/>
    </source>
</evidence>
<keyword evidence="13" id="KW-1185">Reference proteome</keyword>
<keyword evidence="6" id="KW-1133">Transmembrane helix</keyword>
<evidence type="ECO:0000256" key="10">
    <source>
        <dbReference type="SAM" id="Coils"/>
    </source>
</evidence>
<comment type="function">
    <text evidence="9">Component of the MICOS complex, a large protein complex of the mitochondrial inner membrane that plays crucial roles in the maintenance of crista junctions, inner membrane architecture, and formation of contact sites to the outer membrane.</text>
</comment>
<gene>
    <name evidence="12" type="ORF">GEV33_005473</name>
</gene>
<evidence type="ECO:0000256" key="5">
    <source>
        <dbReference type="ARBA" id="ARBA00022792"/>
    </source>
</evidence>
<dbReference type="InterPro" id="IPR019133">
    <property type="entry name" value="MIC60"/>
</dbReference>
<organism evidence="12 13">
    <name type="scientific">Tenebrio molitor</name>
    <name type="common">Yellow mealworm beetle</name>
    <dbReference type="NCBI Taxonomy" id="7067"/>
    <lineage>
        <taxon>Eukaryota</taxon>
        <taxon>Metazoa</taxon>
        <taxon>Ecdysozoa</taxon>
        <taxon>Arthropoda</taxon>
        <taxon>Hexapoda</taxon>
        <taxon>Insecta</taxon>
        <taxon>Pterygota</taxon>
        <taxon>Neoptera</taxon>
        <taxon>Endopterygota</taxon>
        <taxon>Coleoptera</taxon>
        <taxon>Polyphaga</taxon>
        <taxon>Cucujiformia</taxon>
        <taxon>Tenebrionidae</taxon>
        <taxon>Tenebrio</taxon>
    </lineage>
</organism>
<evidence type="ECO:0000313" key="12">
    <source>
        <dbReference type="EMBL" id="KAH0817317.1"/>
    </source>
</evidence>
<protein>
    <recommendedName>
        <fullName evidence="9">MICOS complex subunit MIC60</fullName>
    </recommendedName>
    <alternativeName>
        <fullName evidence="9">Mitofilin</fullName>
    </alternativeName>
</protein>
<dbReference type="Gene3D" id="3.90.850.10">
    <property type="entry name" value="Fumarylacetoacetase-like, C-terminal domain"/>
    <property type="match status" value="1"/>
</dbReference>
<evidence type="ECO:0000256" key="3">
    <source>
        <dbReference type="ARBA" id="ARBA00022692"/>
    </source>
</evidence>
<dbReference type="FunFam" id="3.90.850.10:FF:000002">
    <property type="entry name" value="2-hydroxyhepta-2,4-diene-1,7-dioate isomerase"/>
    <property type="match status" value="1"/>
</dbReference>
<keyword evidence="7 9" id="KW-0496">Mitochondrion</keyword>
<dbReference type="EMBL" id="JABDTM020019742">
    <property type="protein sequence ID" value="KAH0817317.1"/>
    <property type="molecule type" value="Genomic_DNA"/>
</dbReference>
<evidence type="ECO:0000313" key="13">
    <source>
        <dbReference type="Proteomes" id="UP000719412"/>
    </source>
</evidence>
<evidence type="ECO:0000256" key="2">
    <source>
        <dbReference type="ARBA" id="ARBA00010877"/>
    </source>
</evidence>
<evidence type="ECO:0000256" key="6">
    <source>
        <dbReference type="ARBA" id="ARBA00022989"/>
    </source>
</evidence>
<sequence length="1527" mass="170996">MRSSTTLLCFLNKSAKLLLRTAPHDAIRTLSATAATNMRFVQYRLKKGGLPHLGGQIAPEGDIFDISNVDHSIPNTLTKFLATGDDVYERAKRIIASGKSVVPLKDVDLLPPIIKPDKVACVGLNYSGHCDEQHIPYPGEPMFFSKFPSVIVGPHDNIQLPSISNSVDWEVELAVVIGRKAKAIRTDQVRDYIFGYTVAQDISARDWQKKRNNGQFLLGKSMDTFCPLGPAVVTRNKVDPNNLAIKSWVNGKLKQNGNTSEMIFKIDFLVSYLSQIVTLYPGDVILTGTPAGVGMHRNPPEFLHKGDVLESEIEGIGRLRNFDKLTVGYCPTRWVKWLGFGGTQGVLFSCVVGLVGVIDVVPPPGPVGPRHFVQKRALSRVAQDVLSQAPLPRGALPPQPLVAAAYGPDPPAPRESASLDLTGDWRRVDHILDDWGPKREPGSWNQQPQHHFGTFVSSVPSLQKSRRVLEFKLYKSVRCYAKDICPPPAPKKKHRGSGAIYTLGALALVGGATIGYAKYDPEFRKTLVEYVPYTDNVIRFVFQEDQSLLDSLSNVYEDVKKSLSGLVGQVGQEAKKKKDAIIKEQKQYKAPPPVTPALEDTKIPQEGYTEIRIEQKDKEKDECEVKIGGEAKVPPSEVSVPETHPRNLAELEEKICEAATEAVNAYNKAIYDLRVYNQEVNSIIDQAIEKVPPPQWETLKAKTKEKNESIKLAEKKAGEAAQNVTKLKALLSKPNFEASAATKEMVNINVEKVQEDIEAARSQYEVEKRMGNVTDKYWEKVQKARQHFCEELESLFPAIDIYNKKMEVNETDLDLFILHAYSLVLYYQKELAKAETVAHEKLQVALETARKSGSGEPLNLAQICEALEEERRKLTLCFQKQVSTCLYFMKEAEHELRDQMKRQSQVFADHLDDAVTTRALEIERTLSRKFDEELEKERVKQKMQLAAMVGRMRGLDQSLKAKAPNHFDFVPMSSPVSTSFLTLPVAFCLPMIVEEIDEARDAADKAAKQSQVLWAACQALLRAIKTGCPGIPWKDQLRPLSPEITLVRKAAAKGDELVEAVINGIPQEAKDRGVFPEDALRERFLKVEDVARKVALVPEEGGALPLHILSYIQSFFLIKNPSPIPQAELNDEEVDFSRLTTNEILQRARYWLDRGDFAQTLKYMNLLRGAPRSIARQWMNETRILLETQQAANTLMAHAASSDVYPERSMSLISFTLLKAVMTSWLRLSSTNLSSAISLSAGRISLRSWYFCNGHINTCGYRSVIYLVSDEEDADQGDVGAHFRNLKQETCQDEVGPNTDKERDREVGGYLQTIRKNVRSELEIRVEDEVSALDSPQERKFGVDCGRARRAPYLYLALSGANSAVWVFLQGLGLKLERARWTVISSRLLLFREERFLARFNHFLANPARLRGFTRSNIRTKRCRTSVLVPLQNFFNKPIPAIAPALSVCLFVGVRLNQQQTLSCLFPSARISQIGGELSSISLLLRLLLENVLRHDSTVCGQFNMKFTFSISGAYVHAVIKRCVASI</sequence>
<dbReference type="PANTHER" id="PTHR15415">
    <property type="entry name" value="MITOFILIN"/>
    <property type="match status" value="1"/>
</dbReference>
<comment type="caution">
    <text evidence="12">The sequence shown here is derived from an EMBL/GenBank/DDBJ whole genome shotgun (WGS) entry which is preliminary data.</text>
</comment>
<dbReference type="Proteomes" id="UP000719412">
    <property type="component" value="Unassembled WGS sequence"/>
</dbReference>
<evidence type="ECO:0000256" key="7">
    <source>
        <dbReference type="ARBA" id="ARBA00023128"/>
    </source>
</evidence>
<dbReference type="GO" id="GO:0006107">
    <property type="term" value="P:oxaloacetate metabolic process"/>
    <property type="evidence" value="ECO:0007669"/>
    <property type="project" value="UniProtKB-ARBA"/>
</dbReference>
<evidence type="ECO:0000259" key="11">
    <source>
        <dbReference type="Pfam" id="PF01557"/>
    </source>
</evidence>
<dbReference type="InterPro" id="IPR036663">
    <property type="entry name" value="Fumarylacetoacetase_C_sf"/>
</dbReference>
<dbReference type="Pfam" id="PF01557">
    <property type="entry name" value="FAA_hydrolase"/>
    <property type="match status" value="1"/>
</dbReference>
<name>A0A8J6HN59_TENMO</name>
<dbReference type="GO" id="GO:0061617">
    <property type="term" value="C:MICOS complex"/>
    <property type="evidence" value="ECO:0007669"/>
    <property type="project" value="TreeGrafter"/>
</dbReference>
<reference evidence="12" key="1">
    <citation type="journal article" date="2020" name="J Insects Food Feed">
        <title>The yellow mealworm (Tenebrio molitor) genome: a resource for the emerging insects as food and feed industry.</title>
        <authorList>
            <person name="Eriksson T."/>
            <person name="Andere A."/>
            <person name="Kelstrup H."/>
            <person name="Emery V."/>
            <person name="Picard C."/>
        </authorList>
    </citation>
    <scope>NUCLEOTIDE SEQUENCE</scope>
    <source>
        <strain evidence="12">Stoneville</strain>
        <tissue evidence="12">Whole head</tissue>
    </source>
</reference>